<keyword evidence="2" id="KW-1185">Reference proteome</keyword>
<gene>
    <name evidence="1" type="ORF">AZ78_1626</name>
</gene>
<dbReference type="OrthoDB" id="6982538at2"/>
<comment type="caution">
    <text evidence="1">The sequence shown here is derived from an EMBL/GenBank/DDBJ whole genome shotgun (WGS) entry which is preliminary data.</text>
</comment>
<accession>A0A108U7N2</accession>
<reference evidence="1 2" key="1">
    <citation type="journal article" date="2014" name="Genome Announc.">
        <title>Draft Genome Sequence of Lysobacter capsici AZ78, a Bacterium Antagonistic to Plant-Pathogenic Oomycetes.</title>
        <authorList>
            <person name="Puopolo G."/>
            <person name="Sonego P."/>
            <person name="Engelen K."/>
            <person name="Pertot I."/>
        </authorList>
    </citation>
    <scope>NUCLEOTIDE SEQUENCE [LARGE SCALE GENOMIC DNA]</scope>
    <source>
        <strain evidence="1 2">AZ78</strain>
    </source>
</reference>
<dbReference type="EMBL" id="JAJA02000001">
    <property type="protein sequence ID" value="KWS04077.1"/>
    <property type="molecule type" value="Genomic_DNA"/>
</dbReference>
<protein>
    <recommendedName>
        <fullName evidence="3">Flagellar basal body rod protein FlgB</fullName>
    </recommendedName>
</protein>
<evidence type="ECO:0000313" key="2">
    <source>
        <dbReference type="Proteomes" id="UP000023435"/>
    </source>
</evidence>
<evidence type="ECO:0008006" key="3">
    <source>
        <dbReference type="Google" id="ProtNLM"/>
    </source>
</evidence>
<dbReference type="AlphaFoldDB" id="A0A108U7N2"/>
<organism evidence="1 2">
    <name type="scientific">Lysobacter capsici AZ78</name>
    <dbReference type="NCBI Taxonomy" id="1444315"/>
    <lineage>
        <taxon>Bacteria</taxon>
        <taxon>Pseudomonadati</taxon>
        <taxon>Pseudomonadota</taxon>
        <taxon>Gammaproteobacteria</taxon>
        <taxon>Lysobacterales</taxon>
        <taxon>Lysobacteraceae</taxon>
        <taxon>Lysobacter</taxon>
    </lineage>
</organism>
<evidence type="ECO:0000313" key="1">
    <source>
        <dbReference type="EMBL" id="KWS04077.1"/>
    </source>
</evidence>
<proteinExistence type="predicted"/>
<sequence>MSSDITTEAVRLALGMQDLQARLASANIAGANRADARVQRADFGRLQGLLNEAAQAGGRDSELVARLHQATTSPESVPVASVGQTVQLDEQVGDMVAASLNYQSLSEALSRHFGLMRLAVTGRS</sequence>
<name>A0A108U7N2_9GAMM</name>
<dbReference type="RefSeq" id="WP_036101671.1">
    <property type="nucleotide sequence ID" value="NZ_JAJA02000001.1"/>
</dbReference>
<dbReference type="Proteomes" id="UP000023435">
    <property type="component" value="Unassembled WGS sequence"/>
</dbReference>